<dbReference type="OrthoDB" id="3310862at2"/>
<dbReference type="Gene3D" id="2.20.140.10">
    <property type="entry name" value="WGR domain"/>
    <property type="match status" value="1"/>
</dbReference>
<feature type="region of interest" description="Disordered" evidence="1">
    <location>
        <begin position="58"/>
        <end position="83"/>
    </location>
</feature>
<dbReference type="Pfam" id="PF05406">
    <property type="entry name" value="WGR"/>
    <property type="match status" value="1"/>
</dbReference>
<evidence type="ECO:0000313" key="4">
    <source>
        <dbReference type="Proteomes" id="UP000321595"/>
    </source>
</evidence>
<dbReference type="CDD" id="cd07996">
    <property type="entry name" value="WGR_MMR_like"/>
    <property type="match status" value="1"/>
</dbReference>
<proteinExistence type="predicted"/>
<reference evidence="3 4" key="1">
    <citation type="submission" date="2019-08" db="EMBL/GenBank/DDBJ databases">
        <authorList>
            <person name="Liang Q."/>
        </authorList>
    </citation>
    <scope>NUCLEOTIDE SEQUENCE [LARGE SCALE GENOMIC DNA]</scope>
    <source>
        <strain evidence="3 4">V1718</strain>
    </source>
</reference>
<evidence type="ECO:0000313" key="3">
    <source>
        <dbReference type="EMBL" id="QED29432.1"/>
    </source>
</evidence>
<feature type="domain" description="WGR" evidence="2">
    <location>
        <begin position="1"/>
        <end position="82"/>
    </location>
</feature>
<dbReference type="Proteomes" id="UP000321595">
    <property type="component" value="Chromosome"/>
</dbReference>
<evidence type="ECO:0000259" key="2">
    <source>
        <dbReference type="PROSITE" id="PS51977"/>
    </source>
</evidence>
<dbReference type="PROSITE" id="PS51977">
    <property type="entry name" value="WGR"/>
    <property type="match status" value="1"/>
</dbReference>
<dbReference type="RefSeq" id="WP_146962665.1">
    <property type="nucleotide sequence ID" value="NZ_CP042467.1"/>
</dbReference>
<accession>A0A5B8XU29</accession>
<evidence type="ECO:0000256" key="1">
    <source>
        <dbReference type="SAM" id="MobiDB-lite"/>
    </source>
</evidence>
<dbReference type="InterPro" id="IPR049809">
    <property type="entry name" value="YehF/YfeS-like_WGR"/>
</dbReference>
<sequence length="283" mass="31569">MSLSYSKYLVSTSTSGGKYWEVEVEGTDVRIRYGKLGAERPWSTKSYETEEKAIKEAEKTANSKLRKGYSEAPRPSEISDESVDLSKTPLRGVFYFRALDRYPGGNADMFTIKITVDMSPGEDPKIKAARHSNWDGEHFTTTETEFEMPGLKENTAKLIGAAQSLTDAGQREGDFIIDEPRYDDEEYDTEWSFLEFTLYKNESASESKDPVLLKVVQRAIPKAPKVSPPDETFAAFIEAVHTLCGIGRVENTSESGDAFSAAFSKSSENISHGYKDGEIPLYL</sequence>
<dbReference type="InterPro" id="IPR008893">
    <property type="entry name" value="WGR_domain"/>
</dbReference>
<dbReference type="EMBL" id="CP042467">
    <property type="protein sequence ID" value="QED29432.1"/>
    <property type="molecule type" value="Genomic_DNA"/>
</dbReference>
<gene>
    <name evidence="3" type="ORF">FRD01_19770</name>
</gene>
<keyword evidence="4" id="KW-1185">Reference proteome</keyword>
<organism evidence="3 4">
    <name type="scientific">Microvenator marinus</name>
    <dbReference type="NCBI Taxonomy" id="2600177"/>
    <lineage>
        <taxon>Bacteria</taxon>
        <taxon>Deltaproteobacteria</taxon>
        <taxon>Bradymonadales</taxon>
        <taxon>Microvenatoraceae</taxon>
        <taxon>Microvenator</taxon>
    </lineage>
</organism>
<dbReference type="SMART" id="SM00773">
    <property type="entry name" value="WGR"/>
    <property type="match status" value="1"/>
</dbReference>
<dbReference type="SUPFAM" id="SSF142921">
    <property type="entry name" value="WGR domain-like"/>
    <property type="match status" value="1"/>
</dbReference>
<dbReference type="InterPro" id="IPR036930">
    <property type="entry name" value="WGR_dom_sf"/>
</dbReference>
<dbReference type="AlphaFoldDB" id="A0A5B8XU29"/>
<dbReference type="KEGG" id="bbae:FRD01_19770"/>
<protein>
    <submittedName>
        <fullName evidence="3">WGR domain-containing protein</fullName>
    </submittedName>
</protein>
<name>A0A5B8XU29_9DELT</name>